<sequence>MSNELEEFIIEHEIEVTPSALKKLDEVYGVTKLEHLDFMQKEDLMEAGIKVVQCRALLYHYDRYKKRTSATPDDVSISLSPLQLSYNVIKQAPKSKKQFQIKYVLCIDMFIINQEERCISVNPEQDTMEFLIREICSIHHLDQELTLELYNKNGIPLNVNEYTSNLTLSKWEVQLNDSYYVLPRRKSQPFWDPPATILDEANEKGQSKLKVLSEVFGHFTIDVNFDTLTVKKVLQKASRILNIPSCFLTLHKNVFDDPMSEDDKIAFDAEACEPEVIIRFKELHSIDTDFGKPSYIPLQEQTEKGLAKFYSVLKYLAYQTHFLCHKIANAVSKIADCVPLTAALHQFRKFSSFYHLSYLAILFEGFYTLSKAFLANFCNVNDNQVFEFFDYIFGYIMKYSENLYDEHTLEFDIIELRCPITSNKIIEPVTVITDAPVTNQLSYERKAAVKLIKNKEVLPECGDCIEEQDLMPNEQLQHYLIAFSFSSHFAEIQALKISSGKMKIRPLMFPCSWKELRENVIKVRKEDFSGKTYCFTCNKEGHLSVYLGNTKTAKPQHFFYNPITCEQDTYSEDDLEEIKEKSVTHNIAEFLHPKAKALLKDFESSQKSAESSSKEGITREPKEAIMVVLDTSSSMSGEIFKEYAPNDKYRRITAAVDFFTAFANRTQAYEFPHVLGAIYFNDTPKEVLSLSELQANFETTINKANNEVRGQTALYDALKAAANTLSEFTSQFPSCHRRILCLTDGKDNRSKATPFDVSAFLAKKNVVVDSILITSGGNANLKAISHATGGLCFLPKNRREGTRIFEMETLLSVRQRSERKLPSLSSQADFDQIQQRDYDSTDPYSFKSTFFEGIDETVTCSAKRMITLATIMSDEHLSHTSSSKQPNVQSLMRELKTYVKNPHQDIEVFPDEKNICQWKIILRGPSGTPYSGGVFLIFAKFPKEYPYKPPEMRFITPIYHCNINSNGRICHPILGRNYLPTLSIKEIFDHIYGLLMAPEPDDPLDSVLAEEFHTEKDEYMRKARELTQDKATKVTWENYKKALGEEAGDVSDDFKCPLTGKLFINPVSTPSGHTYERDALLEYMARNDNMDPKSKQRIANDELRPNSIIKKLVDNFRKTNLV</sequence>
<dbReference type="InterPro" id="IPR002035">
    <property type="entry name" value="VWF_A"/>
</dbReference>
<dbReference type="Pfam" id="PF13519">
    <property type="entry name" value="VWA_2"/>
    <property type="match status" value="1"/>
</dbReference>
<dbReference type="SMART" id="SM00504">
    <property type="entry name" value="Ubox"/>
    <property type="match status" value="1"/>
</dbReference>
<dbReference type="InterPro" id="IPR003613">
    <property type="entry name" value="Ubox_domain"/>
</dbReference>
<dbReference type="CDD" id="cd00198">
    <property type="entry name" value="vWFA"/>
    <property type="match status" value="1"/>
</dbReference>
<accession>A0AAN0J7U7</accession>
<reference evidence="5" key="1">
    <citation type="journal article" date="2010" name="Nature">
        <title>The Amphimedon queenslandica genome and the evolution of animal complexity.</title>
        <authorList>
            <person name="Srivastava M."/>
            <person name="Simakov O."/>
            <person name="Chapman J."/>
            <person name="Fahey B."/>
            <person name="Gauthier M.E."/>
            <person name="Mitros T."/>
            <person name="Richards G.S."/>
            <person name="Conaco C."/>
            <person name="Dacre M."/>
            <person name="Hellsten U."/>
            <person name="Larroux C."/>
            <person name="Putnam N.H."/>
            <person name="Stanke M."/>
            <person name="Adamska M."/>
            <person name="Darling A."/>
            <person name="Degnan S.M."/>
            <person name="Oakley T.H."/>
            <person name="Plachetzki D.C."/>
            <person name="Zhai Y."/>
            <person name="Adamski M."/>
            <person name="Calcino A."/>
            <person name="Cummins S.F."/>
            <person name="Goodstein D.M."/>
            <person name="Harris C."/>
            <person name="Jackson D.J."/>
            <person name="Leys S.P."/>
            <person name="Shu S."/>
            <person name="Woodcroft B.J."/>
            <person name="Vervoort M."/>
            <person name="Kosik K.S."/>
            <person name="Manning G."/>
            <person name="Degnan B.M."/>
            <person name="Rokhsar D.S."/>
        </authorList>
    </citation>
    <scope>NUCLEOTIDE SEQUENCE [LARGE SCALE GENOMIC DNA]</scope>
</reference>
<dbReference type="SUPFAM" id="SSF57850">
    <property type="entry name" value="RING/U-box"/>
    <property type="match status" value="1"/>
</dbReference>
<dbReference type="RefSeq" id="XP_019852796.1">
    <property type="nucleotide sequence ID" value="XM_019997237.1"/>
</dbReference>
<reference evidence="4" key="2">
    <citation type="submission" date="2024-06" db="UniProtKB">
        <authorList>
            <consortium name="EnsemblMetazoa"/>
        </authorList>
    </citation>
    <scope>IDENTIFICATION</scope>
</reference>
<dbReference type="SMART" id="SM00327">
    <property type="entry name" value="VWA"/>
    <property type="match status" value="1"/>
</dbReference>
<name>A0AAN0J7U7_AMPQE</name>
<feature type="domain" description="UBC core" evidence="1">
    <location>
        <begin position="886"/>
        <end position="1032"/>
    </location>
</feature>
<dbReference type="SUPFAM" id="SSF53300">
    <property type="entry name" value="vWA-like"/>
    <property type="match status" value="1"/>
</dbReference>
<dbReference type="PROSITE" id="PS51698">
    <property type="entry name" value="U_BOX"/>
    <property type="match status" value="1"/>
</dbReference>
<dbReference type="EnsemblMetazoa" id="XM_019997237.1">
    <property type="protein sequence ID" value="XP_019852796.1"/>
    <property type="gene ID" value="LOC109582505"/>
</dbReference>
<dbReference type="SMART" id="SM00212">
    <property type="entry name" value="UBCc"/>
    <property type="match status" value="1"/>
</dbReference>
<evidence type="ECO:0000259" key="1">
    <source>
        <dbReference type="PROSITE" id="PS50127"/>
    </source>
</evidence>
<dbReference type="InterPro" id="IPR000608">
    <property type="entry name" value="UBC"/>
</dbReference>
<evidence type="ECO:0008006" key="6">
    <source>
        <dbReference type="Google" id="ProtNLM"/>
    </source>
</evidence>
<dbReference type="KEGG" id="aqu:109582505"/>
<dbReference type="AlphaFoldDB" id="A0AAN0J7U7"/>
<evidence type="ECO:0000313" key="4">
    <source>
        <dbReference type="EnsemblMetazoa" id="XP_019852796.1"/>
    </source>
</evidence>
<dbReference type="Proteomes" id="UP000007879">
    <property type="component" value="Unassembled WGS sequence"/>
</dbReference>
<evidence type="ECO:0000313" key="5">
    <source>
        <dbReference type="Proteomes" id="UP000007879"/>
    </source>
</evidence>
<dbReference type="GeneID" id="109582505"/>
<dbReference type="PANTHER" id="PTHR24068">
    <property type="entry name" value="UBIQUITIN-CONJUGATING ENZYME E2"/>
    <property type="match status" value="1"/>
</dbReference>
<feature type="domain" description="VWFA" evidence="2">
    <location>
        <begin position="624"/>
        <end position="821"/>
    </location>
</feature>
<dbReference type="InterPro" id="IPR016135">
    <property type="entry name" value="UBQ-conjugating_enzyme/RWD"/>
</dbReference>
<keyword evidence="5" id="KW-1185">Reference proteome</keyword>
<dbReference type="InterPro" id="IPR036465">
    <property type="entry name" value="vWFA_dom_sf"/>
</dbReference>
<dbReference type="GO" id="GO:0016567">
    <property type="term" value="P:protein ubiquitination"/>
    <property type="evidence" value="ECO:0007669"/>
    <property type="project" value="InterPro"/>
</dbReference>
<dbReference type="GO" id="GO:0004842">
    <property type="term" value="F:ubiquitin-protein transferase activity"/>
    <property type="evidence" value="ECO:0007669"/>
    <property type="project" value="InterPro"/>
</dbReference>
<dbReference type="PROSITE" id="PS50127">
    <property type="entry name" value="UBC_2"/>
    <property type="match status" value="1"/>
</dbReference>
<dbReference type="Gene3D" id="3.10.110.10">
    <property type="entry name" value="Ubiquitin Conjugating Enzyme"/>
    <property type="match status" value="1"/>
</dbReference>
<dbReference type="Gene3D" id="3.40.50.410">
    <property type="entry name" value="von Willebrand factor, type A domain"/>
    <property type="match status" value="1"/>
</dbReference>
<evidence type="ECO:0000259" key="3">
    <source>
        <dbReference type="PROSITE" id="PS51698"/>
    </source>
</evidence>
<dbReference type="InterPro" id="IPR013083">
    <property type="entry name" value="Znf_RING/FYVE/PHD"/>
</dbReference>
<organism evidence="4 5">
    <name type="scientific">Amphimedon queenslandica</name>
    <name type="common">Sponge</name>
    <dbReference type="NCBI Taxonomy" id="400682"/>
    <lineage>
        <taxon>Eukaryota</taxon>
        <taxon>Metazoa</taxon>
        <taxon>Porifera</taxon>
        <taxon>Demospongiae</taxon>
        <taxon>Heteroscleromorpha</taxon>
        <taxon>Haplosclerida</taxon>
        <taxon>Niphatidae</taxon>
        <taxon>Amphimedon</taxon>
    </lineage>
</organism>
<evidence type="ECO:0000259" key="2">
    <source>
        <dbReference type="PROSITE" id="PS50234"/>
    </source>
</evidence>
<proteinExistence type="predicted"/>
<protein>
    <recommendedName>
        <fullName evidence="6">E2 ubiquitin-conjugating enzyme</fullName>
    </recommendedName>
</protein>
<dbReference type="PROSITE" id="PS50234">
    <property type="entry name" value="VWFA"/>
    <property type="match status" value="1"/>
</dbReference>
<dbReference type="Pfam" id="PF00179">
    <property type="entry name" value="UQ_con"/>
    <property type="match status" value="1"/>
</dbReference>
<dbReference type="CDD" id="cd23833">
    <property type="entry name" value="UBCc_ApmR795-like"/>
    <property type="match status" value="1"/>
</dbReference>
<dbReference type="Gene3D" id="3.30.40.10">
    <property type="entry name" value="Zinc/RING finger domain, C3HC4 (zinc finger)"/>
    <property type="match status" value="2"/>
</dbReference>
<dbReference type="SUPFAM" id="SSF54495">
    <property type="entry name" value="UBC-like"/>
    <property type="match status" value="1"/>
</dbReference>
<feature type="domain" description="U-box" evidence="3">
    <location>
        <begin position="1049"/>
        <end position="1122"/>
    </location>
</feature>
<dbReference type="Pfam" id="PF04564">
    <property type="entry name" value="U-box"/>
    <property type="match status" value="1"/>
</dbReference>